<protein>
    <submittedName>
        <fullName evidence="1">Uncharacterized protein</fullName>
    </submittedName>
</protein>
<gene>
    <name evidence="1" type="ORF">AF72_06395</name>
</gene>
<evidence type="ECO:0000313" key="2">
    <source>
        <dbReference type="Proteomes" id="UP000020406"/>
    </source>
</evidence>
<dbReference type="AlphaFoldDB" id="Z9JKQ9"/>
<evidence type="ECO:0000313" key="1">
    <source>
        <dbReference type="EMBL" id="EWS78352.1"/>
    </source>
</evidence>
<dbReference type="Proteomes" id="UP000020406">
    <property type="component" value="Unassembled WGS sequence"/>
</dbReference>
<organism evidence="1 2">
    <name type="scientific">Xylella taiwanensis</name>
    <dbReference type="NCBI Taxonomy" id="1444770"/>
    <lineage>
        <taxon>Bacteria</taxon>
        <taxon>Pseudomonadati</taxon>
        <taxon>Pseudomonadota</taxon>
        <taxon>Gammaproteobacteria</taxon>
        <taxon>Lysobacterales</taxon>
        <taxon>Lysobacteraceae</taxon>
        <taxon>Xylella</taxon>
    </lineage>
</organism>
<accession>Z9JKQ9</accession>
<dbReference type="STRING" id="1444770.AF72_06395"/>
<sequence length="33" mass="3561">MHGKEDIKAVAFRSAVYKADFTDLDSGGGFPDD</sequence>
<comment type="caution">
    <text evidence="1">The sequence shown here is derived from an EMBL/GenBank/DDBJ whole genome shotgun (WGS) entry which is preliminary data.</text>
</comment>
<reference evidence="1 2" key="1">
    <citation type="journal article" date="2014" name="Genome Announc.">
        <title>Draft Genome Sequence of Xylella fastidiosa Pear Leaf Scorch Strain in Taiwan.</title>
        <authorList>
            <person name="Su C.C."/>
            <person name="Deng W.L."/>
            <person name="Jan F.J."/>
            <person name="Chang C.J."/>
            <person name="Huang H."/>
            <person name="Chen J."/>
        </authorList>
    </citation>
    <scope>NUCLEOTIDE SEQUENCE [LARGE SCALE GENOMIC DNA]</scope>
    <source>
        <strain evidence="1 2">PLS229</strain>
    </source>
</reference>
<proteinExistence type="predicted"/>
<name>Z9JKQ9_9GAMM</name>
<dbReference type="EMBL" id="JDSQ01000008">
    <property type="protein sequence ID" value="EWS78352.1"/>
    <property type="molecule type" value="Genomic_DNA"/>
</dbReference>